<dbReference type="PANTHER" id="PTHR23102">
    <property type="entry name" value="CLEAVAGE AND POLYADENYLATION SPECIFICITY FACTOR SUBUNIT 4-RELATED"/>
    <property type="match status" value="1"/>
</dbReference>
<keyword evidence="9 11" id="KW-0539">Nucleus</keyword>
<keyword evidence="7 10" id="KW-0862">Zinc</keyword>
<dbReference type="InterPro" id="IPR045348">
    <property type="entry name" value="CPSF4/Yth1"/>
</dbReference>
<feature type="zinc finger region" description="C3H1-type" evidence="10">
    <location>
        <begin position="55"/>
        <end position="82"/>
    </location>
</feature>
<reference evidence="13 14" key="1">
    <citation type="submission" date="2017-10" db="EMBL/GenBank/DDBJ databases">
        <title>A novel species of cold-tolerant Malassezia isolated from bats.</title>
        <authorList>
            <person name="Lorch J.M."/>
            <person name="Palmer J.M."/>
            <person name="Vanderwolf K.J."/>
            <person name="Schmidt K.Z."/>
            <person name="Verant M.L."/>
            <person name="Weller T.J."/>
            <person name="Blehert D.S."/>
        </authorList>
    </citation>
    <scope>NUCLEOTIDE SEQUENCE [LARGE SCALE GENOMIC DNA]</scope>
    <source>
        <strain evidence="13 14">NWHC:44797-103</strain>
    </source>
</reference>
<dbReference type="Gene3D" id="4.10.1000.10">
    <property type="entry name" value="Zinc finger, CCCH-type"/>
    <property type="match status" value="2"/>
</dbReference>
<evidence type="ECO:0000256" key="10">
    <source>
        <dbReference type="PROSITE-ProRule" id="PRU00723"/>
    </source>
</evidence>
<feature type="domain" description="C3H1-type" evidence="12">
    <location>
        <begin position="122"/>
        <end position="150"/>
    </location>
</feature>
<comment type="subcellular location">
    <subcellularLocation>
        <location evidence="1 11">Nucleus</location>
    </subcellularLocation>
</comment>
<feature type="zinc finger region" description="C3H1-type" evidence="10">
    <location>
        <begin position="151"/>
        <end position="178"/>
    </location>
</feature>
<feature type="domain" description="C3H1-type" evidence="12">
    <location>
        <begin position="151"/>
        <end position="178"/>
    </location>
</feature>
<dbReference type="SUPFAM" id="SSF90229">
    <property type="entry name" value="CCCH zinc finger"/>
    <property type="match status" value="1"/>
</dbReference>
<keyword evidence="5 11" id="KW-0677">Repeat</keyword>
<name>A0A2N1JH19_9BASI</name>
<keyword evidence="3 11" id="KW-0507">mRNA processing</keyword>
<dbReference type="InterPro" id="IPR036855">
    <property type="entry name" value="Znf_CCCH_sf"/>
</dbReference>
<feature type="domain" description="C3H1-type" evidence="12">
    <location>
        <begin position="94"/>
        <end position="121"/>
    </location>
</feature>
<keyword evidence="14" id="KW-1185">Reference proteome</keyword>
<keyword evidence="8 11" id="KW-0694">RNA-binding</keyword>
<evidence type="ECO:0000256" key="3">
    <source>
        <dbReference type="ARBA" id="ARBA00022664"/>
    </source>
</evidence>
<evidence type="ECO:0000256" key="8">
    <source>
        <dbReference type="ARBA" id="ARBA00022884"/>
    </source>
</evidence>
<dbReference type="GO" id="GO:0031124">
    <property type="term" value="P:mRNA 3'-end processing"/>
    <property type="evidence" value="ECO:0007669"/>
    <property type="project" value="UniProtKB-UniRule"/>
</dbReference>
<evidence type="ECO:0000256" key="2">
    <source>
        <dbReference type="ARBA" id="ARBA00008907"/>
    </source>
</evidence>
<dbReference type="GO" id="GO:0005634">
    <property type="term" value="C:nucleus"/>
    <property type="evidence" value="ECO:0007669"/>
    <property type="project" value="UniProtKB-SubCell"/>
</dbReference>
<dbReference type="PROSITE" id="PS50103">
    <property type="entry name" value="ZF_C3H1"/>
    <property type="match status" value="5"/>
</dbReference>
<dbReference type="OrthoDB" id="1914176at2759"/>
<dbReference type="FunFam" id="4.10.1000.10:FF:000012">
    <property type="entry name" value="cleavage and polyadenylation specificity factor subunit 4"/>
    <property type="match status" value="1"/>
</dbReference>
<feature type="zinc finger region" description="C3H1-type" evidence="10">
    <location>
        <begin position="122"/>
        <end position="150"/>
    </location>
</feature>
<comment type="similarity">
    <text evidence="2 11">Belongs to the CPSF4/YTH1 family.</text>
</comment>
<dbReference type="Proteomes" id="UP000232875">
    <property type="component" value="Unassembled WGS sequence"/>
</dbReference>
<dbReference type="GO" id="GO:0003723">
    <property type="term" value="F:RNA binding"/>
    <property type="evidence" value="ECO:0007669"/>
    <property type="project" value="UniProtKB-UniRule"/>
</dbReference>
<comment type="function">
    <text evidence="11">Component of the cleavage factor I (CF I) involved in pre-mRNA 3'-end processing.</text>
</comment>
<evidence type="ECO:0000256" key="5">
    <source>
        <dbReference type="ARBA" id="ARBA00022737"/>
    </source>
</evidence>
<sequence length="269" mass="30184">MANILALPVDHVPILATSSLFTSLRQRRPPSEDDWQHNEFSFEPFVKRELNINVDTADKMCPRFAQGSCDRGSACPLRHAVTKPAPPHNTTRDQSRRTVCKHWLRSLCKKGDQCDYLHEYDLRKMPECRFYATFGFCNSADECLYVHIDPGVKRRECERYERGFCELGPRCPKKHVRQVACPYYIAGFCPNGPDCNMGHIKARIPTPESRAATPLLTHRPLSIAEAFGGGPGIQELPTDSRTGRAIVSAEAWAAAEEARKMPAAGAKEN</sequence>
<keyword evidence="4 10" id="KW-0479">Metal-binding</keyword>
<evidence type="ECO:0000256" key="9">
    <source>
        <dbReference type="ARBA" id="ARBA00023242"/>
    </source>
</evidence>
<evidence type="ECO:0000313" key="13">
    <source>
        <dbReference type="EMBL" id="PKI85844.1"/>
    </source>
</evidence>
<feature type="zinc finger region" description="C3H1-type" evidence="10">
    <location>
        <begin position="180"/>
        <end position="202"/>
    </location>
</feature>
<evidence type="ECO:0000313" key="14">
    <source>
        <dbReference type="Proteomes" id="UP000232875"/>
    </source>
</evidence>
<keyword evidence="6 10" id="KW-0863">Zinc-finger</keyword>
<dbReference type="GO" id="GO:0008270">
    <property type="term" value="F:zinc ion binding"/>
    <property type="evidence" value="ECO:0007669"/>
    <property type="project" value="UniProtKB-KW"/>
</dbReference>
<protein>
    <recommendedName>
        <fullName evidence="11">mRNA 3'-end-processing protein</fullName>
    </recommendedName>
</protein>
<evidence type="ECO:0000256" key="4">
    <source>
        <dbReference type="ARBA" id="ARBA00022723"/>
    </source>
</evidence>
<dbReference type="PANTHER" id="PTHR23102:SF24">
    <property type="entry name" value="CLEAVAGE AND POLYADENYLATION SPECIFICITY FACTOR SUBUNIT 4"/>
    <property type="match status" value="1"/>
</dbReference>
<feature type="zinc finger region" description="C3H1-type" evidence="10">
    <location>
        <begin position="94"/>
        <end position="121"/>
    </location>
</feature>
<feature type="domain" description="C3H1-type" evidence="12">
    <location>
        <begin position="180"/>
        <end position="202"/>
    </location>
</feature>
<evidence type="ECO:0000256" key="11">
    <source>
        <dbReference type="RuleBase" id="RU369008"/>
    </source>
</evidence>
<dbReference type="STRING" id="2020962.A0A2N1JH19"/>
<dbReference type="AlphaFoldDB" id="A0A2N1JH19"/>
<evidence type="ECO:0000256" key="1">
    <source>
        <dbReference type="ARBA" id="ARBA00004123"/>
    </source>
</evidence>
<feature type="domain" description="C3H1-type" evidence="12">
    <location>
        <begin position="55"/>
        <end position="82"/>
    </location>
</feature>
<dbReference type="SMART" id="SM00356">
    <property type="entry name" value="ZnF_C3H1"/>
    <property type="match status" value="5"/>
</dbReference>
<organism evidence="13 14">
    <name type="scientific">Malassezia vespertilionis</name>
    <dbReference type="NCBI Taxonomy" id="2020962"/>
    <lineage>
        <taxon>Eukaryota</taxon>
        <taxon>Fungi</taxon>
        <taxon>Dikarya</taxon>
        <taxon>Basidiomycota</taxon>
        <taxon>Ustilaginomycotina</taxon>
        <taxon>Malasseziomycetes</taxon>
        <taxon>Malasseziales</taxon>
        <taxon>Malasseziaceae</taxon>
        <taxon>Malassezia</taxon>
    </lineage>
</organism>
<evidence type="ECO:0000256" key="6">
    <source>
        <dbReference type="ARBA" id="ARBA00022771"/>
    </source>
</evidence>
<dbReference type="EMBL" id="KZ454987">
    <property type="protein sequence ID" value="PKI85844.1"/>
    <property type="molecule type" value="Genomic_DNA"/>
</dbReference>
<evidence type="ECO:0000259" key="12">
    <source>
        <dbReference type="PROSITE" id="PS50103"/>
    </source>
</evidence>
<gene>
    <name evidence="13" type="primary">YTH1</name>
    <name evidence="13" type="ORF">MVES_000521</name>
</gene>
<dbReference type="InterPro" id="IPR000571">
    <property type="entry name" value="Znf_CCCH"/>
</dbReference>
<proteinExistence type="inferred from homology"/>
<accession>A0A2N1JH19</accession>
<evidence type="ECO:0000256" key="7">
    <source>
        <dbReference type="ARBA" id="ARBA00022833"/>
    </source>
</evidence>